<dbReference type="InterPro" id="IPR021109">
    <property type="entry name" value="Peptidase_aspartic_dom_sf"/>
</dbReference>
<reference evidence="1 2" key="1">
    <citation type="submission" date="2014-08" db="EMBL/GenBank/DDBJ databases">
        <title>Methylacidiphilum kamchatkense strain Kam1 draft genome sequence.</title>
        <authorList>
            <person name="Birkeland N.-K."/>
            <person name="Erikstad H.A."/>
        </authorList>
    </citation>
    <scope>NUCLEOTIDE SEQUENCE [LARGE SCALE GENOMIC DNA]</scope>
    <source>
        <strain evidence="1 2">Kam1</strain>
    </source>
</reference>
<dbReference type="SUPFAM" id="SSF48452">
    <property type="entry name" value="TPR-like"/>
    <property type="match status" value="1"/>
</dbReference>
<comment type="caution">
    <text evidence="1">The sequence shown here is derived from an EMBL/GenBank/DDBJ whole genome shotgun (WGS) entry which is preliminary data.</text>
</comment>
<dbReference type="CDD" id="cd05483">
    <property type="entry name" value="retropepsin_like_bacteria"/>
    <property type="match status" value="1"/>
</dbReference>
<evidence type="ECO:0000313" key="1">
    <source>
        <dbReference type="EMBL" id="KIE58596.1"/>
    </source>
</evidence>
<evidence type="ECO:0000313" key="2">
    <source>
        <dbReference type="Proteomes" id="UP000031594"/>
    </source>
</evidence>
<dbReference type="InterPro" id="IPR011990">
    <property type="entry name" value="TPR-like_helical_dom_sf"/>
</dbReference>
<dbReference type="Gene3D" id="1.25.40.10">
    <property type="entry name" value="Tetratricopeptide repeat domain"/>
    <property type="match status" value="1"/>
</dbReference>
<organism evidence="1 2">
    <name type="scientific">Methylacidiphilum kamchatkense Kam1</name>
    <dbReference type="NCBI Taxonomy" id="1202785"/>
    <lineage>
        <taxon>Bacteria</taxon>
        <taxon>Pseudomonadati</taxon>
        <taxon>Verrucomicrobiota</taxon>
        <taxon>Methylacidiphilae</taxon>
        <taxon>Methylacidiphilales</taxon>
        <taxon>Methylacidiphilaceae</taxon>
        <taxon>Methylacidiphilum (ex Ratnadevi et al. 2023)</taxon>
    </lineage>
</organism>
<protein>
    <recommendedName>
        <fullName evidence="3">Aspartyl protease</fullName>
    </recommendedName>
</protein>
<dbReference type="PROSITE" id="PS00141">
    <property type="entry name" value="ASP_PROTEASE"/>
    <property type="match status" value="1"/>
</dbReference>
<evidence type="ECO:0008006" key="3">
    <source>
        <dbReference type="Google" id="ProtNLM"/>
    </source>
</evidence>
<dbReference type="SUPFAM" id="SSF50630">
    <property type="entry name" value="Acid proteases"/>
    <property type="match status" value="1"/>
</dbReference>
<gene>
    <name evidence="1" type="ORF">A946_06940</name>
</gene>
<keyword evidence="2" id="KW-1185">Reference proteome</keyword>
<dbReference type="InterPro" id="IPR001969">
    <property type="entry name" value="Aspartic_peptidase_AS"/>
</dbReference>
<accession>A0ABR4ZXY4</accession>
<name>A0ABR4ZXY4_9BACT</name>
<proteinExistence type="predicted"/>
<sequence>MVFFHIKLTGLKVYRSKRSILHVKNNKKGLYHPNSNIFSKKGLFSWKVMTKVGIVILLFKISFFQNSFCKNLPVNQEQYKSLASKKELLKAYKARGFLALYSNRTREARKFFQMCYSLSPQDAKLCELLAIASLRQNDRRGAIFWMHQAHLNDLARFYLGIKQPFECATPFQIATCQLLDTSYPVVPIEIDGHFFAFLIDTGTSTSIVDKKVAEAVGLKEGCTSEVILSNGKRIQGALSTLPILCIGSFAIKNVPVMLIEKLKPLSFDAENSFHGVLGTDLLSRFNILIDYQTKKIVISKTAMELGTAFLSGSKLLAEIPFLFSPQGLLLVKGSIQSKEVFFIYDTGSGGYPLEFNQKYRSTFFGFSGAARSSLTFGPVAIKKISETLTQLPSALEEREEIPIGGIIGNRLFSGYKVLLNFQKMVLQLYD</sequence>
<dbReference type="Pfam" id="PF13650">
    <property type="entry name" value="Asp_protease_2"/>
    <property type="match status" value="1"/>
</dbReference>
<dbReference type="Gene3D" id="2.40.70.10">
    <property type="entry name" value="Acid Proteases"/>
    <property type="match status" value="1"/>
</dbReference>
<dbReference type="EMBL" id="JQNX01000004">
    <property type="protein sequence ID" value="KIE58596.1"/>
    <property type="molecule type" value="Genomic_DNA"/>
</dbReference>
<dbReference type="InterPro" id="IPR034122">
    <property type="entry name" value="Retropepsin-like_bacterial"/>
</dbReference>
<dbReference type="Proteomes" id="UP000031594">
    <property type="component" value="Unassembled WGS sequence"/>
</dbReference>